<organism evidence="3 4">
    <name type="scientific">Belnapia rosea</name>
    <dbReference type="NCBI Taxonomy" id="938405"/>
    <lineage>
        <taxon>Bacteria</taxon>
        <taxon>Pseudomonadati</taxon>
        <taxon>Pseudomonadota</taxon>
        <taxon>Alphaproteobacteria</taxon>
        <taxon>Acetobacterales</taxon>
        <taxon>Roseomonadaceae</taxon>
        <taxon>Belnapia</taxon>
    </lineage>
</organism>
<name>A0A1G6NN41_9PROT</name>
<keyword evidence="4" id="KW-1185">Reference proteome</keyword>
<dbReference type="Proteomes" id="UP000198925">
    <property type="component" value="Unassembled WGS sequence"/>
</dbReference>
<dbReference type="AlphaFoldDB" id="A0A1G6NN41"/>
<evidence type="ECO:0000313" key="4">
    <source>
        <dbReference type="Proteomes" id="UP000198925"/>
    </source>
</evidence>
<dbReference type="Pfam" id="PF07987">
    <property type="entry name" value="DUF1775"/>
    <property type="match status" value="1"/>
</dbReference>
<evidence type="ECO:0000256" key="1">
    <source>
        <dbReference type="SAM" id="SignalP"/>
    </source>
</evidence>
<dbReference type="STRING" id="938405.SAMN02927895_02913"/>
<evidence type="ECO:0000313" key="3">
    <source>
        <dbReference type="EMBL" id="SDC69380.1"/>
    </source>
</evidence>
<accession>A0A1G6NN41</accession>
<reference evidence="3 4" key="1">
    <citation type="submission" date="2016-10" db="EMBL/GenBank/DDBJ databases">
        <authorList>
            <person name="de Groot N.N."/>
        </authorList>
    </citation>
    <scope>NUCLEOTIDE SEQUENCE [LARGE SCALE GENOMIC DNA]</scope>
    <source>
        <strain evidence="3 4">CPCC 100156</strain>
    </source>
</reference>
<feature type="chain" id="PRO_5011608629" evidence="1">
    <location>
        <begin position="26"/>
        <end position="182"/>
    </location>
</feature>
<dbReference type="InterPro" id="IPR038507">
    <property type="entry name" value="YcnI-like_sf"/>
</dbReference>
<dbReference type="InterPro" id="IPR012533">
    <property type="entry name" value="YcnI-copper_dom"/>
</dbReference>
<dbReference type="CDD" id="cd08545">
    <property type="entry name" value="YcnI_like"/>
    <property type="match status" value="1"/>
</dbReference>
<sequence>MRPTALAAALMAAVAPAAFAPAAFAHVTLDPPQAAAGAYLRATLRVPHGCAGAATERIALRLPETILAARPMPKPGWRLTITRRALEVPVPNGHGGTITEAVSEITWEGGPLPDEQYDEFTVMLRTPEAPGTTLHLPVIQGCGGGATAAWVAIPAAGQHPAAGTLPAPTLRLLPAPPHAGHH</sequence>
<feature type="domain" description="YncI copper-binding" evidence="2">
    <location>
        <begin position="26"/>
        <end position="172"/>
    </location>
</feature>
<evidence type="ECO:0000259" key="2">
    <source>
        <dbReference type="Pfam" id="PF07987"/>
    </source>
</evidence>
<feature type="signal peptide" evidence="1">
    <location>
        <begin position="1"/>
        <end position="25"/>
    </location>
</feature>
<keyword evidence="1" id="KW-0732">Signal</keyword>
<dbReference type="RefSeq" id="WP_090661773.1">
    <property type="nucleotide sequence ID" value="NZ_FMZX01000002.1"/>
</dbReference>
<dbReference type="Gene3D" id="2.60.40.2230">
    <property type="entry name" value="Uncharacterised protein YcnI-like PF07987, DUF1775"/>
    <property type="match status" value="1"/>
</dbReference>
<protein>
    <submittedName>
        <fullName evidence="3">Uncharacterized protein YcnI</fullName>
    </submittedName>
</protein>
<gene>
    <name evidence="3" type="ORF">SAMN04487779_100289</name>
</gene>
<dbReference type="EMBL" id="FMZX01000002">
    <property type="protein sequence ID" value="SDC69380.1"/>
    <property type="molecule type" value="Genomic_DNA"/>
</dbReference>
<proteinExistence type="predicted"/>